<feature type="binding site" evidence="9">
    <location>
        <position position="134"/>
    </location>
    <ligand>
        <name>sn-glycerol 3-phosphate</name>
        <dbReference type="ChEBI" id="CHEBI:57597"/>
    </ligand>
</feature>
<dbReference type="PANTHER" id="PTHR10196:SF69">
    <property type="entry name" value="GLYCEROL KINASE"/>
    <property type="match status" value="1"/>
</dbReference>
<organism evidence="13 14">
    <name type="scientific">Niabella drilacis (strain DSM 25811 / CCM 8410 / CCUG 62505 / LMG 26954 / E90)</name>
    <dbReference type="NCBI Taxonomy" id="1285928"/>
    <lineage>
        <taxon>Bacteria</taxon>
        <taxon>Pseudomonadati</taxon>
        <taxon>Bacteroidota</taxon>
        <taxon>Chitinophagia</taxon>
        <taxon>Chitinophagales</taxon>
        <taxon>Chitinophagaceae</taxon>
        <taxon>Niabella</taxon>
    </lineage>
</organism>
<feature type="binding site" evidence="9">
    <location>
        <position position="83"/>
    </location>
    <ligand>
        <name>sn-glycerol 3-phosphate</name>
        <dbReference type="ChEBI" id="CHEBI:57597"/>
    </ligand>
</feature>
<dbReference type="AlphaFoldDB" id="A0A1G6XCE5"/>
<comment type="activity regulation">
    <text evidence="9">Inhibited by fructose 1,6-bisphosphate (FBP).</text>
</comment>
<dbReference type="GO" id="GO:0005829">
    <property type="term" value="C:cytosol"/>
    <property type="evidence" value="ECO:0007669"/>
    <property type="project" value="TreeGrafter"/>
</dbReference>
<dbReference type="Pfam" id="PF00370">
    <property type="entry name" value="FGGY_N"/>
    <property type="match status" value="1"/>
</dbReference>
<evidence type="ECO:0000256" key="3">
    <source>
        <dbReference type="ARBA" id="ARBA00022679"/>
    </source>
</evidence>
<evidence type="ECO:0000256" key="5">
    <source>
        <dbReference type="ARBA" id="ARBA00022777"/>
    </source>
</evidence>
<evidence type="ECO:0000256" key="4">
    <source>
        <dbReference type="ARBA" id="ARBA00022741"/>
    </source>
</evidence>
<feature type="binding site" evidence="9">
    <location>
        <position position="413"/>
    </location>
    <ligand>
        <name>ADP</name>
        <dbReference type="ChEBI" id="CHEBI:456216"/>
    </ligand>
</feature>
<feature type="binding site" evidence="9">
    <location>
        <position position="14"/>
    </location>
    <ligand>
        <name>ATP</name>
        <dbReference type="ChEBI" id="CHEBI:30616"/>
    </ligand>
</feature>
<dbReference type="InterPro" id="IPR018483">
    <property type="entry name" value="Carb_kinase_FGGY_CS"/>
</dbReference>
<feature type="binding site" evidence="9">
    <location>
        <position position="409"/>
    </location>
    <ligand>
        <name>ADP</name>
        <dbReference type="ChEBI" id="CHEBI:456216"/>
    </ligand>
</feature>
<feature type="binding site" evidence="9">
    <location>
        <position position="409"/>
    </location>
    <ligand>
        <name>ATP</name>
        <dbReference type="ChEBI" id="CHEBI:30616"/>
    </ligand>
</feature>
<dbReference type="EMBL" id="FMZO01000013">
    <property type="protein sequence ID" value="SDD75463.1"/>
    <property type="molecule type" value="Genomic_DNA"/>
</dbReference>
<feature type="binding site" evidence="9">
    <location>
        <position position="12"/>
    </location>
    <ligand>
        <name>ATP</name>
        <dbReference type="ChEBI" id="CHEBI:30616"/>
    </ligand>
</feature>
<sequence>MPKYVLSLDQGTTSSRAIVFDKAGTIVAVAQKEFTQLFPQPGWVEHDANEIWSTQLGVATEAIVKAGLTTQDIASIGITNQRETTVVWDRKTSQPVYNAIVWQDRRTSDYCDALKKDGSAEKIKQKTGLVTDAYFSATKIKWILDHVEGARTKAQNGELCFGTIDSWLLWKLTNGAVHATDVSNASRTMAFNIHTLQWDEELLQLFGIPQSMMPEVRSSSEVYGHTQQLLTAAQIPVSGIAGDQQSALFGQMCTQSGMVKNTYGTGCFMLMHTGNQPVPSRNNLLTTIAWKINNEVSYALEGSVFIAGAVVQWLRDGLKLIQNSGDIEALTATAADNGGVYMVPAFTGLGAPYWNQHARGIITGLTRGSTDGHIARAAVESIAYQTMDVLKAMEADAGLQIKEVRVDGGATVNNYLMQFQANLLDTAVVRPKITETTALGAAYLSGLAVGFWKDLDEIKQYWQEDERFEPYMSEEVREQLSKGWKRAVRAAQVWAEEI</sequence>
<keyword evidence="6 9" id="KW-0319">Glycerol metabolism</keyword>
<dbReference type="UniPathway" id="UPA00618">
    <property type="reaction ID" value="UER00672"/>
</dbReference>
<dbReference type="STRING" id="1285928.SAMN04487894_11313"/>
<keyword evidence="7 9" id="KW-0067">ATP-binding</keyword>
<evidence type="ECO:0000256" key="1">
    <source>
        <dbReference type="ARBA" id="ARBA00005190"/>
    </source>
</evidence>
<feature type="domain" description="Carbohydrate kinase FGGY C-terminal" evidence="12">
    <location>
        <begin position="260"/>
        <end position="448"/>
    </location>
</feature>
<dbReference type="InterPro" id="IPR043129">
    <property type="entry name" value="ATPase_NBD"/>
</dbReference>
<evidence type="ECO:0000256" key="8">
    <source>
        <dbReference type="ARBA" id="ARBA00052101"/>
    </source>
</evidence>
<keyword evidence="5 9" id="KW-0418">Kinase</keyword>
<feature type="binding site" evidence="9">
    <location>
        <position position="265"/>
    </location>
    <ligand>
        <name>ATP</name>
        <dbReference type="ChEBI" id="CHEBI:30616"/>
    </ligand>
</feature>
<comment type="catalytic activity">
    <reaction evidence="8 9">
        <text>glycerol + ATP = sn-glycerol 3-phosphate + ADP + H(+)</text>
        <dbReference type="Rhea" id="RHEA:21644"/>
        <dbReference type="ChEBI" id="CHEBI:15378"/>
        <dbReference type="ChEBI" id="CHEBI:17754"/>
        <dbReference type="ChEBI" id="CHEBI:30616"/>
        <dbReference type="ChEBI" id="CHEBI:57597"/>
        <dbReference type="ChEBI" id="CHEBI:456216"/>
        <dbReference type="EC" id="2.7.1.30"/>
    </reaction>
</comment>
<feature type="binding site" evidence="9">
    <location>
        <position position="16"/>
    </location>
    <ligand>
        <name>ADP</name>
        <dbReference type="ChEBI" id="CHEBI:456216"/>
    </ligand>
</feature>
<dbReference type="InterPro" id="IPR000577">
    <property type="entry name" value="Carb_kinase_FGGY"/>
</dbReference>
<dbReference type="Pfam" id="PF02782">
    <property type="entry name" value="FGGY_C"/>
    <property type="match status" value="1"/>
</dbReference>
<feature type="domain" description="Carbohydrate kinase FGGY N-terminal" evidence="11">
    <location>
        <begin position="4"/>
        <end position="250"/>
    </location>
</feature>
<dbReference type="HAMAP" id="MF_00186">
    <property type="entry name" value="Glycerol_kin"/>
    <property type="match status" value="1"/>
</dbReference>
<dbReference type="RefSeq" id="WP_090391866.1">
    <property type="nucleotide sequence ID" value="NZ_FMZO01000013.1"/>
</dbReference>
<proteinExistence type="inferred from homology"/>
<evidence type="ECO:0000256" key="6">
    <source>
        <dbReference type="ARBA" id="ARBA00022798"/>
    </source>
</evidence>
<name>A0A1G6XCE5_NIADE</name>
<dbReference type="FunFam" id="3.30.420.40:FF:000008">
    <property type="entry name" value="Glycerol kinase"/>
    <property type="match status" value="1"/>
</dbReference>
<evidence type="ECO:0000256" key="2">
    <source>
        <dbReference type="ARBA" id="ARBA00009156"/>
    </source>
</evidence>
<dbReference type="Gene3D" id="3.30.420.40">
    <property type="match status" value="2"/>
</dbReference>
<feature type="binding site" evidence="9">
    <location>
        <position position="243"/>
    </location>
    <ligand>
        <name>glycerol</name>
        <dbReference type="ChEBI" id="CHEBI:17754"/>
    </ligand>
</feature>
<dbReference type="PIRSF" id="PIRSF000538">
    <property type="entry name" value="GlpK"/>
    <property type="match status" value="1"/>
</dbReference>
<dbReference type="GO" id="GO:0004370">
    <property type="term" value="F:glycerol kinase activity"/>
    <property type="evidence" value="ECO:0007669"/>
    <property type="project" value="UniProtKB-UniRule"/>
</dbReference>
<evidence type="ECO:0000256" key="10">
    <source>
        <dbReference type="RuleBase" id="RU003733"/>
    </source>
</evidence>
<keyword evidence="14" id="KW-1185">Reference proteome</keyword>
<feature type="binding site" evidence="9">
    <location>
        <position position="12"/>
    </location>
    <ligand>
        <name>sn-glycerol 3-phosphate</name>
        <dbReference type="ChEBI" id="CHEBI:57597"/>
    </ligand>
</feature>
<evidence type="ECO:0000256" key="7">
    <source>
        <dbReference type="ARBA" id="ARBA00022840"/>
    </source>
</evidence>
<dbReference type="InterPro" id="IPR005999">
    <property type="entry name" value="Glycerol_kin"/>
</dbReference>
<feature type="binding site" evidence="9">
    <location>
        <position position="308"/>
    </location>
    <ligand>
        <name>ATP</name>
        <dbReference type="ChEBI" id="CHEBI:30616"/>
    </ligand>
</feature>
<feature type="binding site" evidence="9">
    <location>
        <position position="134"/>
    </location>
    <ligand>
        <name>glycerol</name>
        <dbReference type="ChEBI" id="CHEBI:17754"/>
    </ligand>
</feature>
<feature type="binding site" evidence="9">
    <location>
        <position position="243"/>
    </location>
    <ligand>
        <name>sn-glycerol 3-phosphate</name>
        <dbReference type="ChEBI" id="CHEBI:57597"/>
    </ligand>
</feature>
<evidence type="ECO:0000259" key="11">
    <source>
        <dbReference type="Pfam" id="PF00370"/>
    </source>
</evidence>
<feature type="binding site" evidence="9">
    <location>
        <position position="12"/>
    </location>
    <ligand>
        <name>ADP</name>
        <dbReference type="ChEBI" id="CHEBI:456216"/>
    </ligand>
</feature>
<feature type="binding site" evidence="9">
    <location>
        <position position="265"/>
    </location>
    <ligand>
        <name>ADP</name>
        <dbReference type="ChEBI" id="CHEBI:456216"/>
    </ligand>
</feature>
<comment type="function">
    <text evidence="9">Key enzyme in the regulation of glycerol uptake and metabolism. Catalyzes the phosphorylation of glycerol to yield sn-glycerol 3-phosphate.</text>
</comment>
<dbReference type="PANTHER" id="PTHR10196">
    <property type="entry name" value="SUGAR KINASE"/>
    <property type="match status" value="1"/>
</dbReference>
<evidence type="ECO:0000313" key="13">
    <source>
        <dbReference type="EMBL" id="SDD75463.1"/>
    </source>
</evidence>
<dbReference type="OrthoDB" id="9805576at2"/>
<accession>A0A1G6XCE5</accession>
<reference evidence="14" key="1">
    <citation type="submission" date="2016-10" db="EMBL/GenBank/DDBJ databases">
        <authorList>
            <person name="Varghese N."/>
            <person name="Submissions S."/>
        </authorList>
    </citation>
    <scope>NUCLEOTIDE SEQUENCE [LARGE SCALE GENOMIC DNA]</scope>
    <source>
        <strain evidence="14">DSM 25811 / CCM 8410 / LMG 26954 / E90</strain>
    </source>
</reference>
<dbReference type="NCBIfam" id="NF000756">
    <property type="entry name" value="PRK00047.1"/>
    <property type="match status" value="1"/>
</dbReference>
<protein>
    <recommendedName>
        <fullName evidence="9">Glycerol kinase</fullName>
        <ecNumber evidence="9">2.7.1.30</ecNumber>
    </recommendedName>
    <alternativeName>
        <fullName evidence="9">ATP:glycerol 3-phosphotransferase</fullName>
    </alternativeName>
    <alternativeName>
        <fullName evidence="9">Glycerokinase</fullName>
        <shortName evidence="9">GK</shortName>
    </alternativeName>
</protein>
<gene>
    <name evidence="9" type="primary">glpK</name>
    <name evidence="13" type="ORF">SAMN04487894_11313</name>
</gene>
<dbReference type="Proteomes" id="UP000198757">
    <property type="component" value="Unassembled WGS sequence"/>
</dbReference>
<evidence type="ECO:0000259" key="12">
    <source>
        <dbReference type="Pfam" id="PF02782"/>
    </source>
</evidence>
<dbReference type="InterPro" id="IPR018485">
    <property type="entry name" value="FGGY_C"/>
</dbReference>
<keyword evidence="3 9" id="KW-0808">Transferase</keyword>
<feature type="binding site" evidence="9">
    <location>
        <position position="13"/>
    </location>
    <ligand>
        <name>ATP</name>
        <dbReference type="ChEBI" id="CHEBI:30616"/>
    </ligand>
</feature>
<keyword evidence="4 9" id="KW-0547">Nucleotide-binding</keyword>
<feature type="binding site" evidence="9">
    <location>
        <position position="308"/>
    </location>
    <ligand>
        <name>ADP</name>
        <dbReference type="ChEBI" id="CHEBI:456216"/>
    </ligand>
</feature>
<evidence type="ECO:0000256" key="9">
    <source>
        <dbReference type="HAMAP-Rule" id="MF_00186"/>
    </source>
</evidence>
<dbReference type="GO" id="GO:0019563">
    <property type="term" value="P:glycerol catabolic process"/>
    <property type="evidence" value="ECO:0007669"/>
    <property type="project" value="UniProtKB-UniRule"/>
</dbReference>
<dbReference type="InterPro" id="IPR018484">
    <property type="entry name" value="FGGY_N"/>
</dbReference>
<evidence type="ECO:0000313" key="14">
    <source>
        <dbReference type="Proteomes" id="UP000198757"/>
    </source>
</evidence>
<dbReference type="EC" id="2.7.1.30" evidence="9"/>
<feature type="binding site" evidence="9">
    <location>
        <position position="83"/>
    </location>
    <ligand>
        <name>glycerol</name>
        <dbReference type="ChEBI" id="CHEBI:17754"/>
    </ligand>
</feature>
<feature type="binding site" evidence="9">
    <location>
        <position position="82"/>
    </location>
    <ligand>
        <name>glycerol</name>
        <dbReference type="ChEBI" id="CHEBI:17754"/>
    </ligand>
</feature>
<dbReference type="GO" id="GO:0006072">
    <property type="term" value="P:glycerol-3-phosphate metabolic process"/>
    <property type="evidence" value="ECO:0007669"/>
    <property type="project" value="InterPro"/>
</dbReference>
<feature type="binding site" evidence="9">
    <location>
        <position position="244"/>
    </location>
    <ligand>
        <name>glycerol</name>
        <dbReference type="ChEBI" id="CHEBI:17754"/>
    </ligand>
</feature>
<dbReference type="PROSITE" id="PS00445">
    <property type="entry name" value="FGGY_KINASES_2"/>
    <property type="match status" value="1"/>
</dbReference>
<dbReference type="FunFam" id="3.30.420.40:FF:000007">
    <property type="entry name" value="Glycerol kinase"/>
    <property type="match status" value="1"/>
</dbReference>
<dbReference type="NCBIfam" id="TIGR01311">
    <property type="entry name" value="glycerol_kin"/>
    <property type="match status" value="1"/>
</dbReference>
<feature type="binding site" evidence="9">
    <location>
        <position position="82"/>
    </location>
    <ligand>
        <name>sn-glycerol 3-phosphate</name>
        <dbReference type="ChEBI" id="CHEBI:57597"/>
    </ligand>
</feature>
<dbReference type="SUPFAM" id="SSF53067">
    <property type="entry name" value="Actin-like ATPase domain"/>
    <property type="match status" value="2"/>
</dbReference>
<dbReference type="CDD" id="cd07786">
    <property type="entry name" value="FGGY_EcGK_like"/>
    <property type="match status" value="1"/>
</dbReference>
<comment type="similarity">
    <text evidence="2 9 10">Belongs to the FGGY kinase family.</text>
</comment>
<dbReference type="GO" id="GO:0005524">
    <property type="term" value="F:ATP binding"/>
    <property type="evidence" value="ECO:0007669"/>
    <property type="project" value="UniProtKB-UniRule"/>
</dbReference>
<dbReference type="PROSITE" id="PS00933">
    <property type="entry name" value="FGGY_KINASES_1"/>
    <property type="match status" value="1"/>
</dbReference>
<comment type="pathway">
    <text evidence="1 9">Polyol metabolism; glycerol degradation via glycerol kinase pathway; sn-glycerol 3-phosphate from glycerol: step 1/1.</text>
</comment>
<feature type="binding site" evidence="9">
    <location>
        <position position="312"/>
    </location>
    <ligand>
        <name>ATP</name>
        <dbReference type="ChEBI" id="CHEBI:30616"/>
    </ligand>
</feature>